<dbReference type="RefSeq" id="WP_390294298.1">
    <property type="nucleotide sequence ID" value="NZ_JBHSFU010000004.1"/>
</dbReference>
<evidence type="ECO:0000313" key="2">
    <source>
        <dbReference type="EMBL" id="MFC4558014.1"/>
    </source>
</evidence>
<comment type="caution">
    <text evidence="2">The sequence shown here is derived from an EMBL/GenBank/DDBJ whole genome shotgun (WGS) entry which is preliminary data.</text>
</comment>
<dbReference type="InterPro" id="IPR001296">
    <property type="entry name" value="Glyco_trans_1"/>
</dbReference>
<dbReference type="Pfam" id="PF00534">
    <property type="entry name" value="Glycos_transf_1"/>
    <property type="match status" value="1"/>
</dbReference>
<organism evidence="2 3">
    <name type="scientific">Virgibacillus kekensis</name>
    <dbReference type="NCBI Taxonomy" id="202261"/>
    <lineage>
        <taxon>Bacteria</taxon>
        <taxon>Bacillati</taxon>
        <taxon>Bacillota</taxon>
        <taxon>Bacilli</taxon>
        <taxon>Bacillales</taxon>
        <taxon>Bacillaceae</taxon>
        <taxon>Virgibacillus</taxon>
    </lineage>
</organism>
<dbReference type="Proteomes" id="UP001595989">
    <property type="component" value="Unassembled WGS sequence"/>
</dbReference>
<evidence type="ECO:0000313" key="3">
    <source>
        <dbReference type="Proteomes" id="UP001595989"/>
    </source>
</evidence>
<dbReference type="InterPro" id="IPR050194">
    <property type="entry name" value="Glycosyltransferase_grp1"/>
</dbReference>
<dbReference type="SUPFAM" id="SSF53756">
    <property type="entry name" value="UDP-Glycosyltransferase/glycogen phosphorylase"/>
    <property type="match status" value="1"/>
</dbReference>
<feature type="domain" description="Glycosyl transferase family 1" evidence="1">
    <location>
        <begin position="223"/>
        <end position="386"/>
    </location>
</feature>
<sequence>MNILFLSAQDFKEKSIQVIRKTPEAYVKHNIGVHYVVERDMSKHGNYYYEDEINPKGVKVYRFEVPLAKLRNRFNNGPILALLQKLAKYISIVKLAVSGSKVLKNEQIDICYGYGVNGVLAANLLKLVGKLKGIKLISRFQGTFYFTEMIKEKKILKSLFNWEGFLSLYLPADLCILTNDGTQGDMVLSKIHSKNLRNMKFWPNGVDEQKLPKHEVERLEKIYNPKNKTIVVTVCRLVKVKRVDRGIEAFSKVVNEMNVKNIEYIIIGEGTERGRLEELAKKLNVSQYIKFVGSIKNEQVKEYLNVADIFLSTYDVSNVGNPLLEAIRANKAIITLNNGDTASWIKHNENGYIYDVNENTTQSLALGLARLHEDVAERERIINAIKLTENEKLWTWDERMNTEVGVVKKLADY</sequence>
<gene>
    <name evidence="2" type="ORF">ACFO3D_07310</name>
</gene>
<keyword evidence="2" id="KW-0808">Transferase</keyword>
<dbReference type="EMBL" id="JBHSFU010000004">
    <property type="protein sequence ID" value="MFC4558014.1"/>
    <property type="molecule type" value="Genomic_DNA"/>
</dbReference>
<keyword evidence="3" id="KW-1185">Reference proteome</keyword>
<dbReference type="Gene3D" id="3.40.50.2000">
    <property type="entry name" value="Glycogen Phosphorylase B"/>
    <property type="match status" value="2"/>
</dbReference>
<dbReference type="EC" id="2.4.-.-" evidence="2"/>
<dbReference type="GO" id="GO:0016757">
    <property type="term" value="F:glycosyltransferase activity"/>
    <property type="evidence" value="ECO:0007669"/>
    <property type="project" value="UniProtKB-KW"/>
</dbReference>
<protein>
    <submittedName>
        <fullName evidence="2">Glycosyltransferase family 4 protein</fullName>
        <ecNumber evidence="2">2.4.-.-</ecNumber>
    </submittedName>
</protein>
<accession>A0ABV9DGP9</accession>
<proteinExistence type="predicted"/>
<evidence type="ECO:0000259" key="1">
    <source>
        <dbReference type="Pfam" id="PF00534"/>
    </source>
</evidence>
<dbReference type="PANTHER" id="PTHR45947:SF3">
    <property type="entry name" value="SULFOQUINOVOSYL TRANSFERASE SQD2"/>
    <property type="match status" value="1"/>
</dbReference>
<dbReference type="PANTHER" id="PTHR45947">
    <property type="entry name" value="SULFOQUINOVOSYL TRANSFERASE SQD2"/>
    <property type="match status" value="1"/>
</dbReference>
<reference evidence="3" key="1">
    <citation type="journal article" date="2019" name="Int. J. Syst. Evol. Microbiol.">
        <title>The Global Catalogue of Microorganisms (GCM) 10K type strain sequencing project: providing services to taxonomists for standard genome sequencing and annotation.</title>
        <authorList>
            <consortium name="The Broad Institute Genomics Platform"/>
            <consortium name="The Broad Institute Genome Sequencing Center for Infectious Disease"/>
            <person name="Wu L."/>
            <person name="Ma J."/>
        </authorList>
    </citation>
    <scope>NUCLEOTIDE SEQUENCE [LARGE SCALE GENOMIC DNA]</scope>
    <source>
        <strain evidence="3">CGMCC 4.7426</strain>
    </source>
</reference>
<name>A0ABV9DGP9_9BACI</name>
<keyword evidence="2" id="KW-0328">Glycosyltransferase</keyword>
<dbReference type="CDD" id="cd03801">
    <property type="entry name" value="GT4_PimA-like"/>
    <property type="match status" value="1"/>
</dbReference>